<name>A0A8H6XWV3_9AGAR</name>
<keyword evidence="1" id="KW-0812">Transmembrane</keyword>
<organism evidence="2 3">
    <name type="scientific">Mycena sanguinolenta</name>
    <dbReference type="NCBI Taxonomy" id="230812"/>
    <lineage>
        <taxon>Eukaryota</taxon>
        <taxon>Fungi</taxon>
        <taxon>Dikarya</taxon>
        <taxon>Basidiomycota</taxon>
        <taxon>Agaricomycotina</taxon>
        <taxon>Agaricomycetes</taxon>
        <taxon>Agaricomycetidae</taxon>
        <taxon>Agaricales</taxon>
        <taxon>Marasmiineae</taxon>
        <taxon>Mycenaceae</taxon>
        <taxon>Mycena</taxon>
    </lineage>
</organism>
<feature type="transmembrane region" description="Helical" evidence="1">
    <location>
        <begin position="15"/>
        <end position="35"/>
    </location>
</feature>
<protein>
    <submittedName>
        <fullName evidence="2">Uncharacterized protein</fullName>
    </submittedName>
</protein>
<gene>
    <name evidence="2" type="ORF">MSAN_01698100</name>
</gene>
<reference evidence="2" key="1">
    <citation type="submission" date="2020-05" db="EMBL/GenBank/DDBJ databases">
        <title>Mycena genomes resolve the evolution of fungal bioluminescence.</title>
        <authorList>
            <person name="Tsai I.J."/>
        </authorList>
    </citation>
    <scope>NUCLEOTIDE SEQUENCE</scope>
    <source>
        <strain evidence="2">160909Yilan</strain>
    </source>
</reference>
<accession>A0A8H6XWV3</accession>
<dbReference type="EMBL" id="JACAZH010000015">
    <property type="protein sequence ID" value="KAF7349713.1"/>
    <property type="molecule type" value="Genomic_DNA"/>
</dbReference>
<evidence type="ECO:0000313" key="3">
    <source>
        <dbReference type="Proteomes" id="UP000623467"/>
    </source>
</evidence>
<keyword evidence="1" id="KW-1133">Transmembrane helix</keyword>
<evidence type="ECO:0000256" key="1">
    <source>
        <dbReference type="SAM" id="Phobius"/>
    </source>
</evidence>
<keyword evidence="3" id="KW-1185">Reference proteome</keyword>
<dbReference type="AlphaFoldDB" id="A0A8H6XWV3"/>
<comment type="caution">
    <text evidence="2">The sequence shown here is derived from an EMBL/GenBank/DDBJ whole genome shotgun (WGS) entry which is preliminary data.</text>
</comment>
<proteinExistence type="predicted"/>
<sequence>MKDCQLWTVELHEQGISGISGAPLFFPPVLFSRYVTRRRFRHRRGVFERRRIGEWSGVGVPLVSGLPPSSRHSLDPLAWDEMGLGRPVPSIPFPFLFRQEQGAGPAGELTLHRRAFL</sequence>
<dbReference type="Proteomes" id="UP000623467">
    <property type="component" value="Unassembled WGS sequence"/>
</dbReference>
<evidence type="ECO:0000313" key="2">
    <source>
        <dbReference type="EMBL" id="KAF7349713.1"/>
    </source>
</evidence>
<keyword evidence="1" id="KW-0472">Membrane</keyword>